<keyword evidence="2" id="KW-0812">Transmembrane</keyword>
<keyword evidence="6" id="KW-1185">Reference proteome</keyword>
<dbReference type="GO" id="GO:0016765">
    <property type="term" value="F:transferase activity, transferring alkyl or aryl (other than methyl) groups"/>
    <property type="evidence" value="ECO:0007669"/>
    <property type="project" value="InterPro"/>
</dbReference>
<dbReference type="InterPro" id="IPR050475">
    <property type="entry name" value="Prenyltransferase_related"/>
</dbReference>
<accession>A0A7X6KXI2</accession>
<dbReference type="InterPro" id="IPR044878">
    <property type="entry name" value="UbiA_sf"/>
</dbReference>
<gene>
    <name evidence="5" type="ORF">HGA03_15210</name>
</gene>
<reference evidence="5 6" key="1">
    <citation type="submission" date="2020-04" db="EMBL/GenBank/DDBJ databases">
        <title>MicrobeNet Type strains.</title>
        <authorList>
            <person name="Nicholson A.C."/>
        </authorList>
    </citation>
    <scope>NUCLEOTIDE SEQUENCE [LARGE SCALE GENOMIC DNA]</scope>
    <source>
        <strain evidence="5 6">ATCC BAA-788</strain>
    </source>
</reference>
<dbReference type="InterPro" id="IPR000537">
    <property type="entry name" value="UbiA_prenyltransferase"/>
</dbReference>
<organism evidence="5 6">
    <name type="scientific">Cellulomonas denverensis</name>
    <dbReference type="NCBI Taxonomy" id="264297"/>
    <lineage>
        <taxon>Bacteria</taxon>
        <taxon>Bacillati</taxon>
        <taxon>Actinomycetota</taxon>
        <taxon>Actinomycetes</taxon>
        <taxon>Micrococcales</taxon>
        <taxon>Cellulomonadaceae</taxon>
        <taxon>Cellulomonas</taxon>
    </lineage>
</organism>
<evidence type="ECO:0000313" key="6">
    <source>
        <dbReference type="Proteomes" id="UP000581206"/>
    </source>
</evidence>
<dbReference type="GO" id="GO:0016020">
    <property type="term" value="C:membrane"/>
    <property type="evidence" value="ECO:0007669"/>
    <property type="project" value="UniProtKB-SubCell"/>
</dbReference>
<keyword evidence="3" id="KW-1133">Transmembrane helix</keyword>
<evidence type="ECO:0000256" key="3">
    <source>
        <dbReference type="ARBA" id="ARBA00022989"/>
    </source>
</evidence>
<dbReference type="Pfam" id="PF01040">
    <property type="entry name" value="UbiA"/>
    <property type="match status" value="1"/>
</dbReference>
<keyword evidence="5" id="KW-0808">Transferase</keyword>
<protein>
    <submittedName>
        <fullName evidence="5">UbiA family prenyltransferase</fullName>
    </submittedName>
</protein>
<dbReference type="Gene3D" id="1.10.357.140">
    <property type="entry name" value="UbiA prenyltransferase"/>
    <property type="match status" value="1"/>
</dbReference>
<dbReference type="PANTHER" id="PTHR42723:SF1">
    <property type="entry name" value="CHLOROPHYLL SYNTHASE, CHLOROPLASTIC"/>
    <property type="match status" value="1"/>
</dbReference>
<dbReference type="EMBL" id="JAAXOX010000011">
    <property type="protein sequence ID" value="NKY24018.1"/>
    <property type="molecule type" value="Genomic_DNA"/>
</dbReference>
<proteinExistence type="predicted"/>
<dbReference type="PANTHER" id="PTHR42723">
    <property type="entry name" value="CHLOROPHYLL SYNTHASE"/>
    <property type="match status" value="1"/>
</dbReference>
<dbReference type="NCBIfam" id="NF045897">
    <property type="entry name" value="SCO3242_trans"/>
    <property type="match status" value="1"/>
</dbReference>
<evidence type="ECO:0000256" key="1">
    <source>
        <dbReference type="ARBA" id="ARBA00004141"/>
    </source>
</evidence>
<name>A0A7X6KXI2_9CELL</name>
<dbReference type="CDD" id="cd13964">
    <property type="entry name" value="PT_UbiA_1"/>
    <property type="match status" value="1"/>
</dbReference>
<dbReference type="AlphaFoldDB" id="A0A7X6KXI2"/>
<evidence type="ECO:0000256" key="4">
    <source>
        <dbReference type="ARBA" id="ARBA00023136"/>
    </source>
</evidence>
<comment type="subcellular location">
    <subcellularLocation>
        <location evidence="1">Membrane</location>
        <topology evidence="1">Multi-pass membrane protein</topology>
    </subcellularLocation>
</comment>
<dbReference type="Proteomes" id="UP000581206">
    <property type="component" value="Unassembled WGS sequence"/>
</dbReference>
<keyword evidence="4" id="KW-0472">Membrane</keyword>
<sequence length="323" mass="31630">MADHLELVRAPAVLTVLGDTLAGSAAAGHPWTVRRAALPLASACLYSGGMALNDWADRELDATERPERPIPSGRVTPRRALTVATGLGAAGIALAAVGGGVRSLAMAVPLATGVWLYDAVLKDGPAGPATMATCRGLDVLMGAGAGRLRAAAPAAFTVAAHTAGVTWLSRGEVHGSTVRDARAVAAVSAGVTVATALAALGSVRAAGRTAGTGRTAVAGSVASALGSRPAVAGRRPVRTAARAGALAATVAYAAAVLPPQLAAARRPTADLARAATGAGIRAMIPLQAAWAARSGSPAAAAVIGVAGAAGVLLRRGTRAVSET</sequence>
<comment type="caution">
    <text evidence="5">The sequence shown here is derived from an EMBL/GenBank/DDBJ whole genome shotgun (WGS) entry which is preliminary data.</text>
</comment>
<evidence type="ECO:0000313" key="5">
    <source>
        <dbReference type="EMBL" id="NKY24018.1"/>
    </source>
</evidence>
<evidence type="ECO:0000256" key="2">
    <source>
        <dbReference type="ARBA" id="ARBA00022692"/>
    </source>
</evidence>